<keyword evidence="4" id="KW-1185">Reference proteome</keyword>
<name>A0ABT5V835_9ACTO</name>
<organism evidence="3 4">
    <name type="scientific">Actinotignum sanguinis</name>
    <dbReference type="NCBI Taxonomy" id="1445614"/>
    <lineage>
        <taxon>Bacteria</taxon>
        <taxon>Bacillati</taxon>
        <taxon>Actinomycetota</taxon>
        <taxon>Actinomycetes</taxon>
        <taxon>Actinomycetales</taxon>
        <taxon>Actinomycetaceae</taxon>
        <taxon>Actinotignum</taxon>
    </lineage>
</organism>
<evidence type="ECO:0000313" key="4">
    <source>
        <dbReference type="Proteomes" id="UP001219297"/>
    </source>
</evidence>
<gene>
    <name evidence="3" type="ORF">PWJ81_06675</name>
</gene>
<feature type="region of interest" description="Disordered" evidence="1">
    <location>
        <begin position="23"/>
        <end position="80"/>
    </location>
</feature>
<accession>A0ABT5V835</accession>
<feature type="chain" id="PRO_5045722285" description="Lipoprotein" evidence="2">
    <location>
        <begin position="21"/>
        <end position="264"/>
    </location>
</feature>
<dbReference type="GeneID" id="83609164"/>
<comment type="caution">
    <text evidence="3">The sequence shown here is derived from an EMBL/GenBank/DDBJ whole genome shotgun (WGS) entry which is preliminary data.</text>
</comment>
<protein>
    <recommendedName>
        <fullName evidence="5">Lipoprotein</fullName>
    </recommendedName>
</protein>
<dbReference type="PROSITE" id="PS51257">
    <property type="entry name" value="PROKAR_LIPOPROTEIN"/>
    <property type="match status" value="1"/>
</dbReference>
<feature type="signal peptide" evidence="2">
    <location>
        <begin position="1"/>
        <end position="20"/>
    </location>
</feature>
<dbReference type="RefSeq" id="WP_274734464.1">
    <property type="nucleotide sequence ID" value="NZ_CAMXYX010000029.1"/>
</dbReference>
<evidence type="ECO:0008006" key="5">
    <source>
        <dbReference type="Google" id="ProtNLM"/>
    </source>
</evidence>
<sequence length="264" mass="27585">MARKNLFRSVAGICAVAALASCTSTTTPPPAPSTPAVPVGSASSTPAPSTASSPGAAQSVAPPTAPGAAGGQGTESAAEDSVAAEALRAVDNLTEFEVRVLRTNNRLGLDDWASRFSVNELAQRYDGDKVLEYTINGQPPNKASLAPLSKDDMRLLIRSADYGPENERGVVSGSLRAGTQLPSLGTQLLDTCAQDGTWFITAGSVGYNRRTGVIEYVDYMVETPDFNSQGTLRDASAGEEKSQCRSVWDFRSVNGTVLDKPPAS</sequence>
<reference evidence="3 4" key="1">
    <citation type="submission" date="2023-02" db="EMBL/GenBank/DDBJ databases">
        <title>Defining the Infant Male Urobiome and Moving Towards Mechanisms in Urobiome Research.</title>
        <authorList>
            <person name="Reasoner S."/>
            <person name="Flores V."/>
            <person name="Van Horn G."/>
            <person name="Morales G."/>
            <person name="Peard L."/>
            <person name="Abelson B."/>
            <person name="Manuel C."/>
            <person name="Lee J."/>
            <person name="Baker B."/>
            <person name="Williams T."/>
            <person name="Schmitz J."/>
            <person name="Clayton D."/>
            <person name="Hadjifrangiskou M."/>
        </authorList>
    </citation>
    <scope>NUCLEOTIDE SEQUENCE [LARGE SCALE GENOMIC DNA]</scope>
    <source>
        <strain evidence="3 4">AS1053</strain>
    </source>
</reference>
<keyword evidence="2" id="KW-0732">Signal</keyword>
<evidence type="ECO:0000313" key="3">
    <source>
        <dbReference type="EMBL" id="MDE1656750.1"/>
    </source>
</evidence>
<evidence type="ECO:0000256" key="2">
    <source>
        <dbReference type="SAM" id="SignalP"/>
    </source>
</evidence>
<evidence type="ECO:0000256" key="1">
    <source>
        <dbReference type="SAM" id="MobiDB-lite"/>
    </source>
</evidence>
<proteinExistence type="predicted"/>
<dbReference type="EMBL" id="JARBHI010000014">
    <property type="protein sequence ID" value="MDE1656750.1"/>
    <property type="molecule type" value="Genomic_DNA"/>
</dbReference>
<feature type="compositionally biased region" description="Low complexity" evidence="1">
    <location>
        <begin position="36"/>
        <end position="57"/>
    </location>
</feature>
<dbReference type="Proteomes" id="UP001219297">
    <property type="component" value="Unassembled WGS sequence"/>
</dbReference>